<dbReference type="Pfam" id="PF21939">
    <property type="entry name" value="Gp10_C"/>
    <property type="match status" value="1"/>
</dbReference>
<dbReference type="InterPro" id="IPR006311">
    <property type="entry name" value="TAT_signal"/>
</dbReference>
<dbReference type="InterPro" id="IPR053827">
    <property type="entry name" value="Gp10_C"/>
</dbReference>
<dbReference type="EMBL" id="FOUZ01000014">
    <property type="protein sequence ID" value="SFN53099.1"/>
    <property type="molecule type" value="Genomic_DNA"/>
</dbReference>
<dbReference type="Proteomes" id="UP000199149">
    <property type="component" value="Unassembled WGS sequence"/>
</dbReference>
<evidence type="ECO:0000256" key="1">
    <source>
        <dbReference type="SAM" id="SignalP"/>
    </source>
</evidence>
<dbReference type="Pfam" id="PF07484">
    <property type="entry name" value="Collar"/>
    <property type="match status" value="1"/>
</dbReference>
<dbReference type="AlphaFoldDB" id="A0A1I4ZSZ1"/>
<keyword evidence="5" id="KW-1185">Reference proteome</keyword>
<dbReference type="STRING" id="684065.SAMN05421738_11443"/>
<reference evidence="5" key="1">
    <citation type="submission" date="2016-10" db="EMBL/GenBank/DDBJ databases">
        <authorList>
            <person name="Varghese N."/>
            <person name="Submissions S."/>
        </authorList>
    </citation>
    <scope>NUCLEOTIDE SEQUENCE [LARGE SCALE GENOMIC DNA]</scope>
    <source>
        <strain evidence="5">XJ109</strain>
    </source>
</reference>
<protein>
    <submittedName>
        <fullName evidence="4">Tat (Twin-arginine translocation) pathway signal sequence</fullName>
    </submittedName>
</protein>
<dbReference type="SUPFAM" id="SSF88874">
    <property type="entry name" value="Receptor-binding domain of short tail fibre protein gp12"/>
    <property type="match status" value="1"/>
</dbReference>
<evidence type="ECO:0000259" key="2">
    <source>
        <dbReference type="Pfam" id="PF07484"/>
    </source>
</evidence>
<dbReference type="OrthoDB" id="9810174at2"/>
<dbReference type="InterPro" id="IPR011083">
    <property type="entry name" value="Phage_tail_collar_dom"/>
</dbReference>
<sequence>MNNRRDFIKKGGLLLGALALSTNKAFAIGNNVLGGTEAFIGEICIFSFSFAPKNWMSCNGQLLSIKQNQALFALLGIRYGGDGVNTFALPNLQGRAPMHFSQLSDLGNTGGSATHQLSINEIPIHNHGVTTSAKKNIGNPNFLTDNPVNNYLVDNPNASKQYSDSYDEEIELISNVTNVGGNQPHNNMQPYLALNFCIALYGIFPSRN</sequence>
<evidence type="ECO:0000259" key="3">
    <source>
        <dbReference type="Pfam" id="PF21939"/>
    </source>
</evidence>
<dbReference type="PROSITE" id="PS51318">
    <property type="entry name" value="TAT"/>
    <property type="match status" value="1"/>
</dbReference>
<proteinExistence type="predicted"/>
<dbReference type="InterPro" id="IPR037053">
    <property type="entry name" value="Phage_tail_collar_dom_sf"/>
</dbReference>
<feature type="domain" description="Baseplate structural protein Gp10 C-terminal" evidence="3">
    <location>
        <begin position="99"/>
        <end position="193"/>
    </location>
</feature>
<dbReference type="InterPro" id="IPR019546">
    <property type="entry name" value="TAT_signal_bac_arc"/>
</dbReference>
<feature type="chain" id="PRO_5011796602" evidence="1">
    <location>
        <begin position="28"/>
        <end position="208"/>
    </location>
</feature>
<dbReference type="Gene3D" id="3.90.1340.10">
    <property type="entry name" value="Phage tail collar domain"/>
    <property type="match status" value="1"/>
</dbReference>
<organism evidence="4 5">
    <name type="scientific">Algoriella xinjiangensis</name>
    <dbReference type="NCBI Taxonomy" id="684065"/>
    <lineage>
        <taxon>Bacteria</taxon>
        <taxon>Pseudomonadati</taxon>
        <taxon>Bacteroidota</taxon>
        <taxon>Flavobacteriia</taxon>
        <taxon>Flavobacteriales</taxon>
        <taxon>Weeksellaceae</taxon>
        <taxon>Algoriella</taxon>
    </lineage>
</organism>
<dbReference type="RefSeq" id="WP_092909275.1">
    <property type="nucleotide sequence ID" value="NZ_FOUZ01000014.1"/>
</dbReference>
<feature type="signal peptide" evidence="1">
    <location>
        <begin position="1"/>
        <end position="27"/>
    </location>
</feature>
<gene>
    <name evidence="4" type="ORF">SAMN05421738_11443</name>
</gene>
<keyword evidence="1" id="KW-0732">Signal</keyword>
<dbReference type="NCBIfam" id="TIGR01409">
    <property type="entry name" value="TAT_signal_seq"/>
    <property type="match status" value="1"/>
</dbReference>
<evidence type="ECO:0000313" key="5">
    <source>
        <dbReference type="Proteomes" id="UP000199149"/>
    </source>
</evidence>
<feature type="domain" description="Phage tail collar" evidence="2">
    <location>
        <begin position="41"/>
        <end position="97"/>
    </location>
</feature>
<accession>A0A1I4ZSZ1</accession>
<name>A0A1I4ZSZ1_9FLAO</name>
<evidence type="ECO:0000313" key="4">
    <source>
        <dbReference type="EMBL" id="SFN53099.1"/>
    </source>
</evidence>